<organism evidence="7 9">
    <name type="scientific">Algoriphagus ratkowskyi</name>
    <dbReference type="NCBI Taxonomy" id="57028"/>
    <lineage>
        <taxon>Bacteria</taxon>
        <taxon>Pseudomonadati</taxon>
        <taxon>Bacteroidota</taxon>
        <taxon>Cytophagia</taxon>
        <taxon>Cytophagales</taxon>
        <taxon>Cyclobacteriaceae</taxon>
        <taxon>Algoriphagus</taxon>
    </lineage>
</organism>
<dbReference type="OrthoDB" id="9780326at2"/>
<comment type="similarity">
    <text evidence="1">Belongs to the sigma-70 factor family. ECF subfamily.</text>
</comment>
<dbReference type="InterPro" id="IPR013249">
    <property type="entry name" value="RNA_pol_sigma70_r4_t2"/>
</dbReference>
<dbReference type="Gene3D" id="1.10.1740.10">
    <property type="match status" value="1"/>
</dbReference>
<dbReference type="PANTHER" id="PTHR43133:SF45">
    <property type="entry name" value="RNA POLYMERASE ECF-TYPE SIGMA FACTOR"/>
    <property type="match status" value="1"/>
</dbReference>
<proteinExistence type="inferred from homology"/>
<dbReference type="AlphaFoldDB" id="A0A2W7RLQ2"/>
<reference evidence="7 9" key="1">
    <citation type="submission" date="2018-06" db="EMBL/GenBank/DDBJ databases">
        <title>Genomic Encyclopedia of Archaeal and Bacterial Type Strains, Phase II (KMG-II): from individual species to whole genera.</title>
        <authorList>
            <person name="Goeker M."/>
        </authorList>
    </citation>
    <scope>NUCLEOTIDE SEQUENCE [LARGE SCALE GENOMIC DNA]</scope>
    <source>
        <strain evidence="7 9">DSM 22686</strain>
    </source>
</reference>
<sequence>MQNTIKTDFEQVLENNKDKIYRICKIYAANPIEPEDLFQKVTINLWKSFLSFENKSGINTWVYRIALNVCMRYKNKLENRDGKTIRLESIQFEPTASIPNNFQEERYKALYSCIHLLDEVDQSIVILSLDELPYKEISKITGLTENHIAVKMKRVRKVLLRCITAKLK</sequence>
<dbReference type="GO" id="GO:0016987">
    <property type="term" value="F:sigma factor activity"/>
    <property type="evidence" value="ECO:0007669"/>
    <property type="project" value="UniProtKB-KW"/>
</dbReference>
<evidence type="ECO:0000256" key="4">
    <source>
        <dbReference type="ARBA" id="ARBA00023163"/>
    </source>
</evidence>
<evidence type="ECO:0000256" key="2">
    <source>
        <dbReference type="ARBA" id="ARBA00023015"/>
    </source>
</evidence>
<comment type="caution">
    <text evidence="7">The sequence shown here is derived from an EMBL/GenBank/DDBJ whole genome shotgun (WGS) entry which is preliminary data.</text>
</comment>
<evidence type="ECO:0000256" key="3">
    <source>
        <dbReference type="ARBA" id="ARBA00023082"/>
    </source>
</evidence>
<dbReference type="RefSeq" id="WP_086497857.1">
    <property type="nucleotide sequence ID" value="NZ_MSSV01000001.1"/>
</dbReference>
<dbReference type="GO" id="GO:0003677">
    <property type="term" value="F:DNA binding"/>
    <property type="evidence" value="ECO:0007669"/>
    <property type="project" value="InterPro"/>
</dbReference>
<feature type="domain" description="RNA polymerase sigma factor 70 region 4 type 2" evidence="6">
    <location>
        <begin position="108"/>
        <end position="157"/>
    </location>
</feature>
<dbReference type="InterPro" id="IPR014284">
    <property type="entry name" value="RNA_pol_sigma-70_dom"/>
</dbReference>
<keyword evidence="4" id="KW-0804">Transcription</keyword>
<dbReference type="Pfam" id="PF08281">
    <property type="entry name" value="Sigma70_r4_2"/>
    <property type="match status" value="1"/>
</dbReference>
<dbReference type="EMBL" id="QKZU01000001">
    <property type="protein sequence ID" value="PZX61191.1"/>
    <property type="molecule type" value="Genomic_DNA"/>
</dbReference>
<evidence type="ECO:0000313" key="9">
    <source>
        <dbReference type="Proteomes" id="UP000249115"/>
    </source>
</evidence>
<dbReference type="Pfam" id="PF04542">
    <property type="entry name" value="Sigma70_r2"/>
    <property type="match status" value="1"/>
</dbReference>
<dbReference type="InterPro" id="IPR013325">
    <property type="entry name" value="RNA_pol_sigma_r2"/>
</dbReference>
<dbReference type="SUPFAM" id="SSF88946">
    <property type="entry name" value="Sigma2 domain of RNA polymerase sigma factors"/>
    <property type="match status" value="1"/>
</dbReference>
<name>A0A2W7RLQ2_9BACT</name>
<dbReference type="SUPFAM" id="SSF88659">
    <property type="entry name" value="Sigma3 and sigma4 domains of RNA polymerase sigma factors"/>
    <property type="match status" value="1"/>
</dbReference>
<evidence type="ECO:0000313" key="10">
    <source>
        <dbReference type="Proteomes" id="UP000321927"/>
    </source>
</evidence>
<reference evidence="8 10" key="2">
    <citation type="submission" date="2019-08" db="EMBL/GenBank/DDBJ databases">
        <title>Genome of Algoriphagus ratkowskyi IC026.</title>
        <authorList>
            <person name="Bowman J.P."/>
        </authorList>
    </citation>
    <scope>NUCLEOTIDE SEQUENCE [LARGE SCALE GENOMIC DNA]</scope>
    <source>
        <strain evidence="8 10">IC026</strain>
    </source>
</reference>
<keyword evidence="3" id="KW-0731">Sigma factor</keyword>
<evidence type="ECO:0000259" key="5">
    <source>
        <dbReference type="Pfam" id="PF04542"/>
    </source>
</evidence>
<feature type="domain" description="RNA polymerase sigma-70 region 2" evidence="5">
    <location>
        <begin position="14"/>
        <end position="76"/>
    </location>
</feature>
<evidence type="ECO:0000313" key="7">
    <source>
        <dbReference type="EMBL" id="PZX61191.1"/>
    </source>
</evidence>
<accession>A0A2W7RLQ2</accession>
<evidence type="ECO:0000313" key="8">
    <source>
        <dbReference type="EMBL" id="TXD79312.1"/>
    </source>
</evidence>
<protein>
    <submittedName>
        <fullName evidence="7">RNA polymerase sigma-70 factor (ECF subfamily)</fullName>
    </submittedName>
    <submittedName>
        <fullName evidence="8">Sigma-70 family RNA polymerase sigma factor</fullName>
    </submittedName>
</protein>
<evidence type="ECO:0000256" key="1">
    <source>
        <dbReference type="ARBA" id="ARBA00010641"/>
    </source>
</evidence>
<dbReference type="InterPro" id="IPR039425">
    <property type="entry name" value="RNA_pol_sigma-70-like"/>
</dbReference>
<dbReference type="NCBIfam" id="TIGR02937">
    <property type="entry name" value="sigma70-ECF"/>
    <property type="match status" value="1"/>
</dbReference>
<keyword evidence="10" id="KW-1185">Reference proteome</keyword>
<dbReference type="InterPro" id="IPR013324">
    <property type="entry name" value="RNA_pol_sigma_r3/r4-like"/>
</dbReference>
<dbReference type="Proteomes" id="UP000249115">
    <property type="component" value="Unassembled WGS sequence"/>
</dbReference>
<dbReference type="Proteomes" id="UP000321927">
    <property type="component" value="Unassembled WGS sequence"/>
</dbReference>
<dbReference type="InterPro" id="IPR036388">
    <property type="entry name" value="WH-like_DNA-bd_sf"/>
</dbReference>
<keyword evidence="2" id="KW-0805">Transcription regulation</keyword>
<gene>
    <name evidence="8" type="ORF">ESW18_03520</name>
    <name evidence="7" type="ORF">LV84_00179</name>
</gene>
<dbReference type="InterPro" id="IPR007627">
    <property type="entry name" value="RNA_pol_sigma70_r2"/>
</dbReference>
<evidence type="ECO:0000259" key="6">
    <source>
        <dbReference type="Pfam" id="PF08281"/>
    </source>
</evidence>
<dbReference type="PANTHER" id="PTHR43133">
    <property type="entry name" value="RNA POLYMERASE ECF-TYPE SIGMA FACTO"/>
    <property type="match status" value="1"/>
</dbReference>
<dbReference type="Gene3D" id="1.10.10.10">
    <property type="entry name" value="Winged helix-like DNA-binding domain superfamily/Winged helix DNA-binding domain"/>
    <property type="match status" value="1"/>
</dbReference>
<dbReference type="EMBL" id="VORV01000002">
    <property type="protein sequence ID" value="TXD79312.1"/>
    <property type="molecule type" value="Genomic_DNA"/>
</dbReference>
<dbReference type="GO" id="GO:0006352">
    <property type="term" value="P:DNA-templated transcription initiation"/>
    <property type="evidence" value="ECO:0007669"/>
    <property type="project" value="InterPro"/>
</dbReference>